<proteinExistence type="predicted"/>
<accession>A0AAV4S4F2</accession>
<dbReference type="Proteomes" id="UP001054945">
    <property type="component" value="Unassembled WGS sequence"/>
</dbReference>
<name>A0AAV4S4F2_CAEEX</name>
<reference evidence="1 2" key="1">
    <citation type="submission" date="2021-06" db="EMBL/GenBank/DDBJ databases">
        <title>Caerostris extrusa draft genome.</title>
        <authorList>
            <person name="Kono N."/>
            <person name="Arakawa K."/>
        </authorList>
    </citation>
    <scope>NUCLEOTIDE SEQUENCE [LARGE SCALE GENOMIC DNA]</scope>
</reference>
<evidence type="ECO:0000313" key="1">
    <source>
        <dbReference type="EMBL" id="GIY27587.1"/>
    </source>
</evidence>
<sequence length="198" mass="22774">MIHAKSNLESLMSSWQNLPIILHQDLNLHLIHSQIRQTNKSPYPEGKGSIAPTKQKQLFIRSRYHLLPAQQTPTAADHQCRAGSLSQDRSISEENEFEYNRLWIPLFELVGSKLEMSTALLVLKDDGSILQQLSTGIVDVFCSEVEEDTMSLLEPRLFKRGYRSGNRKAYYFLFLKKKIQILFQSGNLMMNIFARVMS</sequence>
<dbReference type="AlphaFoldDB" id="A0AAV4S4F2"/>
<keyword evidence="2" id="KW-1185">Reference proteome</keyword>
<gene>
    <name evidence="1" type="ORF">CEXT_321431</name>
</gene>
<dbReference type="EMBL" id="BPLR01008832">
    <property type="protein sequence ID" value="GIY27587.1"/>
    <property type="molecule type" value="Genomic_DNA"/>
</dbReference>
<comment type="caution">
    <text evidence="1">The sequence shown here is derived from an EMBL/GenBank/DDBJ whole genome shotgun (WGS) entry which is preliminary data.</text>
</comment>
<organism evidence="1 2">
    <name type="scientific">Caerostris extrusa</name>
    <name type="common">Bark spider</name>
    <name type="synonym">Caerostris bankana</name>
    <dbReference type="NCBI Taxonomy" id="172846"/>
    <lineage>
        <taxon>Eukaryota</taxon>
        <taxon>Metazoa</taxon>
        <taxon>Ecdysozoa</taxon>
        <taxon>Arthropoda</taxon>
        <taxon>Chelicerata</taxon>
        <taxon>Arachnida</taxon>
        <taxon>Araneae</taxon>
        <taxon>Araneomorphae</taxon>
        <taxon>Entelegynae</taxon>
        <taxon>Araneoidea</taxon>
        <taxon>Araneidae</taxon>
        <taxon>Caerostris</taxon>
    </lineage>
</organism>
<evidence type="ECO:0000313" key="2">
    <source>
        <dbReference type="Proteomes" id="UP001054945"/>
    </source>
</evidence>
<protein>
    <submittedName>
        <fullName evidence="1">Uncharacterized protein</fullName>
    </submittedName>
</protein>